<dbReference type="Proteomes" id="UP000663827">
    <property type="component" value="Unassembled WGS sequence"/>
</dbReference>
<dbReference type="EMBL" id="CAJNJQ010002067">
    <property type="protein sequence ID" value="CAE7160207.1"/>
    <property type="molecule type" value="Genomic_DNA"/>
</dbReference>
<evidence type="ECO:0000313" key="2">
    <source>
        <dbReference type="Proteomes" id="UP000663827"/>
    </source>
</evidence>
<gene>
    <name evidence="1" type="ORF">RDB_LOCUS98220</name>
</gene>
<proteinExistence type="predicted"/>
<protein>
    <submittedName>
        <fullName evidence="1">Uncharacterized protein</fullName>
    </submittedName>
</protein>
<reference evidence="1" key="1">
    <citation type="submission" date="2021-01" db="EMBL/GenBank/DDBJ databases">
        <authorList>
            <person name="Kaushik A."/>
        </authorList>
    </citation>
    <scope>NUCLEOTIDE SEQUENCE</scope>
    <source>
        <strain evidence="1">AG5</strain>
    </source>
</reference>
<sequence>MTAGTQTIELGHPWAIRSGTDRFFLLMYERIRVCKITLHALLHVPDDVLRCGPVWVAWSFSIERYCREVTAGAKSNVLPWTSIARYVLQMCQLSAVACRFPELRKAMLFGKDRVPVNASRMEEIKPGYDERILRFPRLREFFLEPTVRWHVAQYFHTNFPVGDQTFRQWLAFIPARCERWGKLRVRNIEDTGPGDCIRSAVATNPYSPYGKRDASFVRYTFQRDRNERNHRKKPEMVDVYAYGRLDFIIAITLPTSKEFNIAEPKLHVLAHITEAEGTEGDASSEMLTFTKFGRSIVLDVSSVLSLAGRVFTRGMVKTGEWAIIDRGESIQRTAFDIPEEAQEEEVEEE</sequence>
<dbReference type="AlphaFoldDB" id="A0A8H3HYC0"/>
<accession>A0A8H3HYC0</accession>
<evidence type="ECO:0000313" key="1">
    <source>
        <dbReference type="EMBL" id="CAE7160207.1"/>
    </source>
</evidence>
<name>A0A8H3HYC0_9AGAM</name>
<organism evidence="1 2">
    <name type="scientific">Rhizoctonia solani</name>
    <dbReference type="NCBI Taxonomy" id="456999"/>
    <lineage>
        <taxon>Eukaryota</taxon>
        <taxon>Fungi</taxon>
        <taxon>Dikarya</taxon>
        <taxon>Basidiomycota</taxon>
        <taxon>Agaricomycotina</taxon>
        <taxon>Agaricomycetes</taxon>
        <taxon>Cantharellales</taxon>
        <taxon>Ceratobasidiaceae</taxon>
        <taxon>Rhizoctonia</taxon>
    </lineage>
</organism>
<comment type="caution">
    <text evidence="1">The sequence shown here is derived from an EMBL/GenBank/DDBJ whole genome shotgun (WGS) entry which is preliminary data.</text>
</comment>